<evidence type="ECO:0000259" key="6">
    <source>
        <dbReference type="Pfam" id="PF00884"/>
    </source>
</evidence>
<reference evidence="7 8" key="1">
    <citation type="submission" date="2020-04" db="EMBL/GenBank/DDBJ databases">
        <title>Flammeovirga sp. SR4, a novel species isolated from seawater.</title>
        <authorList>
            <person name="Wang X."/>
        </authorList>
    </citation>
    <scope>NUCLEOTIDE SEQUENCE [LARGE SCALE GENOMIC DNA]</scope>
    <source>
        <strain evidence="7 8">ATCC 23126</strain>
    </source>
</reference>
<dbReference type="GO" id="GO:0004065">
    <property type="term" value="F:arylsulfatase activity"/>
    <property type="evidence" value="ECO:0007669"/>
    <property type="project" value="TreeGrafter"/>
</dbReference>
<gene>
    <name evidence="7" type="ORF">HHU12_14335</name>
</gene>
<dbReference type="EMBL" id="JABANE010000036">
    <property type="protein sequence ID" value="NME69150.1"/>
    <property type="molecule type" value="Genomic_DNA"/>
</dbReference>
<protein>
    <submittedName>
        <fullName evidence="7">Sulfatase-like hydrolase/transferase</fullName>
    </submittedName>
</protein>
<dbReference type="InterPro" id="IPR050738">
    <property type="entry name" value="Sulfatase"/>
</dbReference>
<evidence type="ECO:0000256" key="4">
    <source>
        <dbReference type="ARBA" id="ARBA00022837"/>
    </source>
</evidence>
<dbReference type="Proteomes" id="UP000576082">
    <property type="component" value="Unassembled WGS sequence"/>
</dbReference>
<evidence type="ECO:0000256" key="5">
    <source>
        <dbReference type="SAM" id="SignalP"/>
    </source>
</evidence>
<keyword evidence="5" id="KW-0732">Signal</keyword>
<evidence type="ECO:0000256" key="2">
    <source>
        <dbReference type="ARBA" id="ARBA00022723"/>
    </source>
</evidence>
<dbReference type="InterPro" id="IPR017850">
    <property type="entry name" value="Alkaline_phosphatase_core_sf"/>
</dbReference>
<dbReference type="InterPro" id="IPR024607">
    <property type="entry name" value="Sulfatase_CS"/>
</dbReference>
<feature type="chain" id="PRO_5030966400" evidence="5">
    <location>
        <begin position="21"/>
        <end position="465"/>
    </location>
</feature>
<evidence type="ECO:0000313" key="7">
    <source>
        <dbReference type="EMBL" id="NME69150.1"/>
    </source>
</evidence>
<dbReference type="Gene3D" id="3.30.1120.10">
    <property type="match status" value="1"/>
</dbReference>
<dbReference type="PANTHER" id="PTHR42693">
    <property type="entry name" value="ARYLSULFATASE FAMILY MEMBER"/>
    <property type="match status" value="1"/>
</dbReference>
<comment type="similarity">
    <text evidence="1">Belongs to the sulfatase family.</text>
</comment>
<accession>A0A7X9RUW4</accession>
<evidence type="ECO:0000256" key="3">
    <source>
        <dbReference type="ARBA" id="ARBA00022801"/>
    </source>
</evidence>
<keyword evidence="8" id="KW-1185">Reference proteome</keyword>
<dbReference type="PANTHER" id="PTHR42693:SF53">
    <property type="entry name" value="ENDO-4-O-SULFATASE"/>
    <property type="match status" value="1"/>
</dbReference>
<comment type="caution">
    <text evidence="7">The sequence shown here is derived from an EMBL/GenBank/DDBJ whole genome shotgun (WGS) entry which is preliminary data.</text>
</comment>
<organism evidence="7 8">
    <name type="scientific">Flammeovirga aprica JL-4</name>
    <dbReference type="NCBI Taxonomy" id="694437"/>
    <lineage>
        <taxon>Bacteria</taxon>
        <taxon>Pseudomonadati</taxon>
        <taxon>Bacteroidota</taxon>
        <taxon>Cytophagia</taxon>
        <taxon>Cytophagales</taxon>
        <taxon>Flammeovirgaceae</taxon>
        <taxon>Flammeovirga</taxon>
    </lineage>
</organism>
<dbReference type="Gene3D" id="3.40.720.10">
    <property type="entry name" value="Alkaline Phosphatase, subunit A"/>
    <property type="match status" value="1"/>
</dbReference>
<keyword evidence="2" id="KW-0479">Metal-binding</keyword>
<dbReference type="GO" id="GO:0046872">
    <property type="term" value="F:metal ion binding"/>
    <property type="evidence" value="ECO:0007669"/>
    <property type="project" value="UniProtKB-KW"/>
</dbReference>
<dbReference type="Pfam" id="PF00884">
    <property type="entry name" value="Sulfatase"/>
    <property type="match status" value="1"/>
</dbReference>
<feature type="signal peptide" evidence="5">
    <location>
        <begin position="1"/>
        <end position="20"/>
    </location>
</feature>
<sequence>MKKVIYILTVLCWTVFNVNAQEARPNIVLIVADDLGFADISLHGSKQINTPNIDQLAFDGVLCTEGYTSAPVCSPSRAGFITGRHQVKFGYDNNLGGNQPGFDPEYLGLPLSEKTIATRLKDLGYKTALIGKWHLGSLPKYHPTKRGFEEFWGYTSGGHDYFIAKENGKGYKAPIECNYKTPQKLSYITDDKGDECVDFIKRHKNEPFFLYASFNAPHTPLQATEADLKLFSHIEDKERRTYLAMVHRLDINIGRITETLKKEGLYDDTIIMFISDNGGPVNHNASVNAPYNGQKGILFEGGIHVPYIVSWPKVLPKGKKYTQTVSALDFAPTMLVAAGGEITEDCQFDGVNLVPYFTGINKKLPHEELMWKFTISAAYRKGKWKLVRLPDRMPALYDLSKDVSEQHNVSLKYQKKTEEMLKELGQWDVTLPHPVFLEGAVWKKRQLDLYDAKYQLEQPKNPKVK</sequence>
<dbReference type="SUPFAM" id="SSF53649">
    <property type="entry name" value="Alkaline phosphatase-like"/>
    <property type="match status" value="1"/>
</dbReference>
<name>A0A7X9RUW4_9BACT</name>
<dbReference type="InterPro" id="IPR000917">
    <property type="entry name" value="Sulfatase_N"/>
</dbReference>
<proteinExistence type="inferred from homology"/>
<dbReference type="GO" id="GO:0016740">
    <property type="term" value="F:transferase activity"/>
    <property type="evidence" value="ECO:0007669"/>
    <property type="project" value="UniProtKB-KW"/>
</dbReference>
<dbReference type="PROSITE" id="PS00523">
    <property type="entry name" value="SULFATASE_1"/>
    <property type="match status" value="1"/>
</dbReference>
<dbReference type="AlphaFoldDB" id="A0A7X9RUW4"/>
<keyword evidence="4" id="KW-0106">Calcium</keyword>
<evidence type="ECO:0000313" key="8">
    <source>
        <dbReference type="Proteomes" id="UP000576082"/>
    </source>
</evidence>
<keyword evidence="3 7" id="KW-0378">Hydrolase</keyword>
<dbReference type="RefSeq" id="WP_169657436.1">
    <property type="nucleotide sequence ID" value="NZ_JABANE010000036.1"/>
</dbReference>
<evidence type="ECO:0000256" key="1">
    <source>
        <dbReference type="ARBA" id="ARBA00008779"/>
    </source>
</evidence>
<keyword evidence="7" id="KW-0808">Transferase</keyword>
<dbReference type="PROSITE" id="PS00149">
    <property type="entry name" value="SULFATASE_2"/>
    <property type="match status" value="1"/>
</dbReference>
<feature type="domain" description="Sulfatase N-terminal" evidence="6">
    <location>
        <begin position="25"/>
        <end position="339"/>
    </location>
</feature>